<dbReference type="AlphaFoldDB" id="Q4RC69"/>
<sequence>EGKHYIPINTALLAKLGDPSITAPSEKVPTRPVSLRQSGGTWNIKIRPASVKTFDEVTVDSGTKDHHGVSYHS</sequence>
<name>Q4RC69_TETNG</name>
<proteinExistence type="predicted"/>
<organism evidence="1">
    <name type="scientific">Tetraodon nigroviridis</name>
    <name type="common">Spotted green pufferfish</name>
    <name type="synonym">Chelonodon nigroviridis</name>
    <dbReference type="NCBI Taxonomy" id="99883"/>
    <lineage>
        <taxon>Eukaryota</taxon>
        <taxon>Metazoa</taxon>
        <taxon>Chordata</taxon>
        <taxon>Craniata</taxon>
        <taxon>Vertebrata</taxon>
        <taxon>Euteleostomi</taxon>
        <taxon>Actinopterygii</taxon>
        <taxon>Neopterygii</taxon>
        <taxon>Teleostei</taxon>
        <taxon>Neoteleostei</taxon>
        <taxon>Acanthomorphata</taxon>
        <taxon>Eupercaria</taxon>
        <taxon>Tetraodontiformes</taxon>
        <taxon>Tetradontoidea</taxon>
        <taxon>Tetraodontidae</taxon>
        <taxon>Tetraodon</taxon>
    </lineage>
</organism>
<dbReference type="EMBL" id="CAAE01019643">
    <property type="protein sequence ID" value="CAG14014.1"/>
    <property type="molecule type" value="Genomic_DNA"/>
</dbReference>
<reference evidence="1" key="2">
    <citation type="submission" date="2004-02" db="EMBL/GenBank/DDBJ databases">
        <authorList>
            <consortium name="Genoscope"/>
            <consortium name="Whitehead Institute Centre for Genome Research"/>
        </authorList>
    </citation>
    <scope>NUCLEOTIDE SEQUENCE</scope>
</reference>
<dbReference type="OrthoDB" id="5979328at2759"/>
<gene>
    <name evidence="1" type="ORF">GSTENG00038498001</name>
</gene>
<evidence type="ECO:0000313" key="1">
    <source>
        <dbReference type="EMBL" id="CAG14014.1"/>
    </source>
</evidence>
<accession>Q4RC69</accession>
<feature type="non-terminal residue" evidence="1">
    <location>
        <position position="1"/>
    </location>
</feature>
<comment type="caution">
    <text evidence="1">The sequence shown here is derived from an EMBL/GenBank/DDBJ whole genome shotgun (WGS) entry which is preliminary data.</text>
</comment>
<dbReference type="KEGG" id="tng:GSTEN00038498G001"/>
<reference evidence="1" key="1">
    <citation type="journal article" date="2004" name="Nature">
        <title>Genome duplication in the teleost fish Tetraodon nigroviridis reveals the early vertebrate proto-karyotype.</title>
        <authorList>
            <person name="Jaillon O."/>
            <person name="Aury J.-M."/>
            <person name="Brunet F."/>
            <person name="Petit J.-L."/>
            <person name="Stange-Thomann N."/>
            <person name="Mauceli E."/>
            <person name="Bouneau L."/>
            <person name="Fischer C."/>
            <person name="Ozouf-Costaz C."/>
            <person name="Bernot A."/>
            <person name="Nicaud S."/>
            <person name="Jaffe D."/>
            <person name="Fisher S."/>
            <person name="Lutfalla G."/>
            <person name="Dossat C."/>
            <person name="Segurens B."/>
            <person name="Dasilva C."/>
            <person name="Salanoubat M."/>
            <person name="Levy M."/>
            <person name="Boudet N."/>
            <person name="Castellano S."/>
            <person name="Anthouard V."/>
            <person name="Jubin C."/>
            <person name="Castelli V."/>
            <person name="Katinka M."/>
            <person name="Vacherie B."/>
            <person name="Biemont C."/>
            <person name="Skalli Z."/>
            <person name="Cattolico L."/>
            <person name="Poulain J."/>
            <person name="De Berardinis V."/>
            <person name="Cruaud C."/>
            <person name="Duprat S."/>
            <person name="Brottier P."/>
            <person name="Coutanceau J.-P."/>
            <person name="Gouzy J."/>
            <person name="Parra G."/>
            <person name="Lardier G."/>
            <person name="Chapple C."/>
            <person name="McKernan K.J."/>
            <person name="McEwan P."/>
            <person name="Bosak S."/>
            <person name="Kellis M."/>
            <person name="Volff J.-N."/>
            <person name="Guigo R."/>
            <person name="Zody M.C."/>
            <person name="Mesirov J."/>
            <person name="Lindblad-Toh K."/>
            <person name="Birren B."/>
            <person name="Nusbaum C."/>
            <person name="Kahn D."/>
            <person name="Robinson-Rechavi M."/>
            <person name="Laudet V."/>
            <person name="Schachter V."/>
            <person name="Quetier F."/>
            <person name="Saurin W."/>
            <person name="Scarpelli C."/>
            <person name="Wincker P."/>
            <person name="Lander E.S."/>
            <person name="Weissenbach J."/>
            <person name="Roest Crollius H."/>
        </authorList>
    </citation>
    <scope>NUCLEOTIDE SEQUENCE [LARGE SCALE GENOMIC DNA]</scope>
</reference>
<protein>
    <submittedName>
        <fullName evidence="1">(spotted green pufferfish) hypothetical protein</fullName>
    </submittedName>
</protein>